<dbReference type="InterPro" id="IPR036702">
    <property type="entry name" value="ComB-like_sf"/>
</dbReference>
<evidence type="ECO:0000256" key="1">
    <source>
        <dbReference type="ARBA" id="ARBA00001946"/>
    </source>
</evidence>
<gene>
    <name evidence="8" type="primary">comB</name>
    <name evidence="8" type="ORF">PNK_1113</name>
</gene>
<comment type="catalytic activity">
    <reaction evidence="7">
        <text>(2R)-O-phospho-3-sulfolactate + H2O = (2R)-3-sulfolactate + phosphate</text>
        <dbReference type="Rhea" id="RHEA:23416"/>
        <dbReference type="ChEBI" id="CHEBI:15377"/>
        <dbReference type="ChEBI" id="CHEBI:15597"/>
        <dbReference type="ChEBI" id="CHEBI:43474"/>
        <dbReference type="ChEBI" id="CHEBI:58738"/>
        <dbReference type="EC" id="3.1.3.71"/>
    </reaction>
</comment>
<keyword evidence="5 8" id="KW-0378">Hydrolase</keyword>
<name>A0A0U5JD40_9BACT</name>
<dbReference type="EMBL" id="LN879502">
    <property type="protein sequence ID" value="CUI16730.1"/>
    <property type="molecule type" value="Genomic_DNA"/>
</dbReference>
<comment type="similarity">
    <text evidence="2">Belongs to the ComB family.</text>
</comment>
<keyword evidence="6" id="KW-0460">Magnesium</keyword>
<comment type="cofactor">
    <cofactor evidence="1">
        <name>Mg(2+)</name>
        <dbReference type="ChEBI" id="CHEBI:18420"/>
    </cofactor>
</comment>
<evidence type="ECO:0000256" key="7">
    <source>
        <dbReference type="ARBA" id="ARBA00033711"/>
    </source>
</evidence>
<protein>
    <recommendedName>
        <fullName evidence="4">Probable 2-phosphosulfolactate phosphatase</fullName>
        <ecNumber evidence="3">3.1.3.71</ecNumber>
    </recommendedName>
</protein>
<evidence type="ECO:0000256" key="5">
    <source>
        <dbReference type="ARBA" id="ARBA00022801"/>
    </source>
</evidence>
<dbReference type="SUPFAM" id="SSF142823">
    <property type="entry name" value="ComB-like"/>
    <property type="match status" value="1"/>
</dbReference>
<dbReference type="PATRIC" id="fig|389348.3.peg.1227"/>
<dbReference type="PANTHER" id="PTHR37311:SF1">
    <property type="entry name" value="2-PHOSPHOSULFOLACTATE PHOSPHATASE-RELATED"/>
    <property type="match status" value="1"/>
</dbReference>
<dbReference type="PANTHER" id="PTHR37311">
    <property type="entry name" value="2-PHOSPHOSULFOLACTATE PHOSPHATASE-RELATED"/>
    <property type="match status" value="1"/>
</dbReference>
<sequence length="226" mass="24734">MKCQIYRRSECHQAKGLCIIIDVLRAFTTAAFAFAAGAKEIIFVSTQEEAFQKYENDPTLMLMGETFGRPISGFHFGNSPAEFEDLSLKGHRLVQRTSAGTQGVVGCRHAEHLLVASFVVADATLEQIKQLSPSHVSFIVTGMEDGDEDLALADYLIARLQGQEVSSSSFLERVKGSPEGKAFADPALPGFAARDLELAIQIDRFPFAMEVIEIDGNLIGRPVYMS</sequence>
<evidence type="ECO:0000313" key="8">
    <source>
        <dbReference type="EMBL" id="CUI16730.1"/>
    </source>
</evidence>
<dbReference type="Pfam" id="PF04029">
    <property type="entry name" value="2-ph_phosp"/>
    <property type="match status" value="1"/>
</dbReference>
<dbReference type="STRING" id="389348.PNK_1113"/>
<dbReference type="InterPro" id="IPR005238">
    <property type="entry name" value="ComB-like"/>
</dbReference>
<evidence type="ECO:0000313" key="9">
    <source>
        <dbReference type="Proteomes" id="UP000069902"/>
    </source>
</evidence>
<dbReference type="AlphaFoldDB" id="A0A0U5JD40"/>
<reference evidence="9" key="1">
    <citation type="submission" date="2015-09" db="EMBL/GenBank/DDBJ databases">
        <authorList>
            <person name="Bertelli C."/>
        </authorList>
    </citation>
    <scope>NUCLEOTIDE SEQUENCE [LARGE SCALE GENOMIC DNA]</scope>
    <source>
        <strain evidence="9">KNic</strain>
    </source>
</reference>
<dbReference type="GO" id="GO:0050532">
    <property type="term" value="F:2-phosphosulfolactate phosphatase activity"/>
    <property type="evidence" value="ECO:0007669"/>
    <property type="project" value="UniProtKB-EC"/>
</dbReference>
<organism evidence="8 9">
    <name type="scientific">Candidatus Protochlamydia naegleriophila</name>
    <dbReference type="NCBI Taxonomy" id="389348"/>
    <lineage>
        <taxon>Bacteria</taxon>
        <taxon>Pseudomonadati</taxon>
        <taxon>Chlamydiota</taxon>
        <taxon>Chlamydiia</taxon>
        <taxon>Parachlamydiales</taxon>
        <taxon>Parachlamydiaceae</taxon>
        <taxon>Candidatus Protochlamydia</taxon>
    </lineage>
</organism>
<dbReference type="Proteomes" id="UP000069902">
    <property type="component" value="Chromosome cPNK"/>
</dbReference>
<dbReference type="InParanoid" id="A0A0U5JD40"/>
<accession>A0A0U5JD40</accession>
<dbReference type="GO" id="GO:0000287">
    <property type="term" value="F:magnesium ion binding"/>
    <property type="evidence" value="ECO:0007669"/>
    <property type="project" value="InterPro"/>
</dbReference>
<evidence type="ECO:0000256" key="3">
    <source>
        <dbReference type="ARBA" id="ARBA00012953"/>
    </source>
</evidence>
<dbReference type="KEGG" id="pnl:PNK_1113"/>
<dbReference type="RefSeq" id="WP_051981960.1">
    <property type="nucleotide sequence ID" value="NZ_LN879502.1"/>
</dbReference>
<evidence type="ECO:0000256" key="4">
    <source>
        <dbReference type="ARBA" id="ARBA00021948"/>
    </source>
</evidence>
<evidence type="ECO:0000256" key="6">
    <source>
        <dbReference type="ARBA" id="ARBA00022842"/>
    </source>
</evidence>
<evidence type="ECO:0000256" key="2">
    <source>
        <dbReference type="ARBA" id="ARBA00009997"/>
    </source>
</evidence>
<dbReference type="GO" id="GO:0050545">
    <property type="term" value="F:sulfopyruvate decarboxylase activity"/>
    <property type="evidence" value="ECO:0007669"/>
    <property type="project" value="TreeGrafter"/>
</dbReference>
<proteinExistence type="inferred from homology"/>
<dbReference type="Gene3D" id="3.90.1560.10">
    <property type="entry name" value="ComB-like"/>
    <property type="match status" value="1"/>
</dbReference>
<keyword evidence="9" id="KW-1185">Reference proteome</keyword>
<dbReference type="EC" id="3.1.3.71" evidence="3"/>